<name>A0A395JPS8_9GAMM</name>
<comment type="caution">
    <text evidence="2">The sequence shown here is derived from an EMBL/GenBank/DDBJ whole genome shotgun (WGS) entry which is preliminary data.</text>
</comment>
<organism evidence="2 3">
    <name type="scientific">Arenicella xantha</name>
    <dbReference type="NCBI Taxonomy" id="644221"/>
    <lineage>
        <taxon>Bacteria</taxon>
        <taxon>Pseudomonadati</taxon>
        <taxon>Pseudomonadota</taxon>
        <taxon>Gammaproteobacteria</taxon>
        <taxon>Arenicellales</taxon>
        <taxon>Arenicellaceae</taxon>
        <taxon>Arenicella</taxon>
    </lineage>
</organism>
<gene>
    <name evidence="2" type="ORF">DFR28_101894</name>
</gene>
<dbReference type="Pfam" id="PF04607">
    <property type="entry name" value="RelA_SpoT"/>
    <property type="match status" value="1"/>
</dbReference>
<dbReference type="Gene3D" id="3.30.460.10">
    <property type="entry name" value="Beta Polymerase, domain 2"/>
    <property type="match status" value="1"/>
</dbReference>
<dbReference type="SUPFAM" id="SSF81301">
    <property type="entry name" value="Nucleotidyltransferase"/>
    <property type="match status" value="1"/>
</dbReference>
<keyword evidence="3" id="KW-1185">Reference proteome</keyword>
<reference evidence="2 3" key="1">
    <citation type="submission" date="2018-06" db="EMBL/GenBank/DDBJ databases">
        <title>Genomic Encyclopedia of Type Strains, Phase IV (KMG-IV): sequencing the most valuable type-strain genomes for metagenomic binning, comparative biology and taxonomic classification.</title>
        <authorList>
            <person name="Goeker M."/>
        </authorList>
    </citation>
    <scope>NUCLEOTIDE SEQUENCE [LARGE SCALE GENOMIC DNA]</scope>
    <source>
        <strain evidence="2 3">DSM 24032</strain>
    </source>
</reference>
<dbReference type="RefSeq" id="WP_113953066.1">
    <property type="nucleotide sequence ID" value="NZ_QNRT01000001.1"/>
</dbReference>
<proteinExistence type="predicted"/>
<dbReference type="EMBL" id="QNRT01000001">
    <property type="protein sequence ID" value="RBP53507.1"/>
    <property type="molecule type" value="Genomic_DNA"/>
</dbReference>
<feature type="domain" description="RelA/SpoT" evidence="1">
    <location>
        <begin position="41"/>
        <end position="165"/>
    </location>
</feature>
<protein>
    <submittedName>
        <fullName evidence="2">RelA/SpoT family protein</fullName>
    </submittedName>
</protein>
<sequence length="326" mass="37789">MKVVGSVRKIYDDRRPLYQKLKKAVDQKITNLKEDRWHYESRIKELESFNLKIETGRYVEPSTLEDFFAASIVVENLSSLQRAVNLIEREFEVVYRRPREPQSTHKNPFDFSFDDLRLYVNIPEAEGLRPKDYNGVLFELQIKTYLQHAWSIATHDLIYKSNEASWSASRIAHQVKAMLEHSELSILEAKSLSESSLLAMENYEYRDLTSIVNLIGEYWPEEQLPEDKIRVARNIREVFQKSKTNISKLKKICSDSTFIGDSPHKNLSPLIAVTLGLIEHYNGNIPMVGNWKRSGKPAQFYLPNEAIDLLSDELLEKVGDVFFTVS</sequence>
<dbReference type="Proteomes" id="UP000253083">
    <property type="component" value="Unassembled WGS sequence"/>
</dbReference>
<dbReference type="InterPro" id="IPR043519">
    <property type="entry name" value="NT_sf"/>
</dbReference>
<evidence type="ECO:0000313" key="3">
    <source>
        <dbReference type="Proteomes" id="UP000253083"/>
    </source>
</evidence>
<dbReference type="AlphaFoldDB" id="A0A395JPS8"/>
<evidence type="ECO:0000259" key="1">
    <source>
        <dbReference type="SMART" id="SM00954"/>
    </source>
</evidence>
<dbReference type="SMART" id="SM00954">
    <property type="entry name" value="RelA_SpoT"/>
    <property type="match status" value="1"/>
</dbReference>
<dbReference type="InterPro" id="IPR007685">
    <property type="entry name" value="RelA_SpoT"/>
</dbReference>
<dbReference type="GO" id="GO:0015969">
    <property type="term" value="P:guanosine tetraphosphate metabolic process"/>
    <property type="evidence" value="ECO:0007669"/>
    <property type="project" value="InterPro"/>
</dbReference>
<accession>A0A395JPS8</accession>
<dbReference type="InParanoid" id="A0A395JPS8"/>
<evidence type="ECO:0000313" key="2">
    <source>
        <dbReference type="EMBL" id="RBP53507.1"/>
    </source>
</evidence>
<dbReference type="OrthoDB" id="9801824at2"/>